<evidence type="ECO:0000313" key="1">
    <source>
        <dbReference type="EMBL" id="BAT81487.1"/>
    </source>
</evidence>
<dbReference type="Proteomes" id="UP000291084">
    <property type="component" value="Chromosome 3"/>
</dbReference>
<reference evidence="1 2" key="1">
    <citation type="journal article" date="2015" name="Sci. Rep.">
        <title>The power of single molecule real-time sequencing technology in the de novo assembly of a eukaryotic genome.</title>
        <authorList>
            <person name="Sakai H."/>
            <person name="Naito K."/>
            <person name="Ogiso-Tanaka E."/>
            <person name="Takahashi Y."/>
            <person name="Iseki K."/>
            <person name="Muto C."/>
            <person name="Satou K."/>
            <person name="Teruya K."/>
            <person name="Shiroma A."/>
            <person name="Shimoji M."/>
            <person name="Hirano T."/>
            <person name="Itoh T."/>
            <person name="Kaga A."/>
            <person name="Tomooka N."/>
        </authorList>
    </citation>
    <scope>NUCLEOTIDE SEQUENCE [LARGE SCALE GENOMIC DNA]</scope>
    <source>
        <strain evidence="2">cv. Shumari</strain>
    </source>
</reference>
<protein>
    <submittedName>
        <fullName evidence="1">Uncharacterized protein</fullName>
    </submittedName>
</protein>
<name>A0A0S3RM42_PHAAN</name>
<organism evidence="1 2">
    <name type="scientific">Vigna angularis var. angularis</name>
    <dbReference type="NCBI Taxonomy" id="157739"/>
    <lineage>
        <taxon>Eukaryota</taxon>
        <taxon>Viridiplantae</taxon>
        <taxon>Streptophyta</taxon>
        <taxon>Embryophyta</taxon>
        <taxon>Tracheophyta</taxon>
        <taxon>Spermatophyta</taxon>
        <taxon>Magnoliopsida</taxon>
        <taxon>eudicotyledons</taxon>
        <taxon>Gunneridae</taxon>
        <taxon>Pentapetalae</taxon>
        <taxon>rosids</taxon>
        <taxon>fabids</taxon>
        <taxon>Fabales</taxon>
        <taxon>Fabaceae</taxon>
        <taxon>Papilionoideae</taxon>
        <taxon>50 kb inversion clade</taxon>
        <taxon>NPAAA clade</taxon>
        <taxon>indigoferoid/millettioid clade</taxon>
        <taxon>Phaseoleae</taxon>
        <taxon>Vigna</taxon>
    </lineage>
</organism>
<dbReference type="AlphaFoldDB" id="A0A0S3RM42"/>
<sequence length="106" mass="11939">MNHVNSLAAVTTSSFFTSIRLLFSSMLDRCCILSCFHHQNVVCFERGSCCSPAKIHVNLLPVGSLHHSMTMNQLFSLWFSKTIFKKTSKIACKWWLDGAFNARPGP</sequence>
<proteinExistence type="predicted"/>
<keyword evidence="2" id="KW-1185">Reference proteome</keyword>
<dbReference type="EMBL" id="AP015036">
    <property type="protein sequence ID" value="BAT81487.1"/>
    <property type="molecule type" value="Genomic_DNA"/>
</dbReference>
<accession>A0A0S3RM42</accession>
<evidence type="ECO:0000313" key="2">
    <source>
        <dbReference type="Proteomes" id="UP000291084"/>
    </source>
</evidence>
<gene>
    <name evidence="1" type="primary">Vigan.03G121600</name>
    <name evidence="1" type="ORF">VIGAN_03121600</name>
</gene>